<proteinExistence type="predicted"/>
<gene>
    <name evidence="1" type="ORF">DTER00134_LOCUS16908</name>
</gene>
<name>A0A7S3R4V3_DUNTE</name>
<evidence type="ECO:0000313" key="1">
    <source>
        <dbReference type="EMBL" id="CAE0501835.1"/>
    </source>
</evidence>
<dbReference type="AlphaFoldDB" id="A0A7S3R4V3"/>
<protein>
    <submittedName>
        <fullName evidence="1">Uncharacterized protein</fullName>
    </submittedName>
</protein>
<organism evidence="1">
    <name type="scientific">Dunaliella tertiolecta</name>
    <name type="common">Green alga</name>
    <dbReference type="NCBI Taxonomy" id="3047"/>
    <lineage>
        <taxon>Eukaryota</taxon>
        <taxon>Viridiplantae</taxon>
        <taxon>Chlorophyta</taxon>
        <taxon>core chlorophytes</taxon>
        <taxon>Chlorophyceae</taxon>
        <taxon>CS clade</taxon>
        <taxon>Chlamydomonadales</taxon>
        <taxon>Dunaliellaceae</taxon>
        <taxon>Dunaliella</taxon>
    </lineage>
</organism>
<reference evidence="1" key="1">
    <citation type="submission" date="2021-01" db="EMBL/GenBank/DDBJ databases">
        <authorList>
            <person name="Corre E."/>
            <person name="Pelletier E."/>
            <person name="Niang G."/>
            <person name="Scheremetjew M."/>
            <person name="Finn R."/>
            <person name="Kale V."/>
            <person name="Holt S."/>
            <person name="Cochrane G."/>
            <person name="Meng A."/>
            <person name="Brown T."/>
            <person name="Cohen L."/>
        </authorList>
    </citation>
    <scope>NUCLEOTIDE SEQUENCE</scope>
    <source>
        <strain evidence="1">CCMP1320</strain>
    </source>
</reference>
<sequence>MAKQLLGVDYPDLRFAWERITRNPIFFHPFPPWTSTQCKYMLCMEEAAAALQAKETGAVSCTAVAAKTEAVKQVAAAAWAARQRFMPEIDTLASEYDGREGRCVCVFACVRVFALACALACRFDALFALLLNGTCNRDAGK</sequence>
<accession>A0A7S3R4V3</accession>
<dbReference type="EMBL" id="HBIP01027959">
    <property type="protein sequence ID" value="CAE0501835.1"/>
    <property type="molecule type" value="Transcribed_RNA"/>
</dbReference>